<feature type="transmembrane region" description="Helical" evidence="2">
    <location>
        <begin position="37"/>
        <end position="56"/>
    </location>
</feature>
<keyword evidence="2" id="KW-0472">Membrane</keyword>
<comment type="caution">
    <text evidence="3">The sequence shown here is derived from an EMBL/GenBank/DDBJ whole genome shotgun (WGS) entry which is preliminary data.</text>
</comment>
<name>A0A840G1D3_9BURK</name>
<organism evidence="3 4">
    <name type="scientific">Variovorax guangxiensis</name>
    <dbReference type="NCBI Taxonomy" id="1775474"/>
    <lineage>
        <taxon>Bacteria</taxon>
        <taxon>Pseudomonadati</taxon>
        <taxon>Pseudomonadota</taxon>
        <taxon>Betaproteobacteria</taxon>
        <taxon>Burkholderiales</taxon>
        <taxon>Comamonadaceae</taxon>
        <taxon>Variovorax</taxon>
    </lineage>
</organism>
<dbReference type="AlphaFoldDB" id="A0A840G1D3"/>
<keyword evidence="2" id="KW-0812">Transmembrane</keyword>
<evidence type="ECO:0000256" key="1">
    <source>
        <dbReference type="SAM" id="MobiDB-lite"/>
    </source>
</evidence>
<dbReference type="EMBL" id="JACIFZ010000004">
    <property type="protein sequence ID" value="MBB4223131.1"/>
    <property type="molecule type" value="Genomic_DNA"/>
</dbReference>
<feature type="region of interest" description="Disordered" evidence="1">
    <location>
        <begin position="1"/>
        <end position="25"/>
    </location>
</feature>
<feature type="compositionally biased region" description="Polar residues" evidence="1">
    <location>
        <begin position="14"/>
        <end position="24"/>
    </location>
</feature>
<evidence type="ECO:0000256" key="2">
    <source>
        <dbReference type="SAM" id="Phobius"/>
    </source>
</evidence>
<evidence type="ECO:0000313" key="4">
    <source>
        <dbReference type="Proteomes" id="UP000524450"/>
    </source>
</evidence>
<evidence type="ECO:0000313" key="3">
    <source>
        <dbReference type="EMBL" id="MBB4223131.1"/>
    </source>
</evidence>
<protein>
    <submittedName>
        <fullName evidence="3">Uncharacterized protein</fullName>
    </submittedName>
</protein>
<accession>A0A840G1D3</accession>
<reference evidence="3 4" key="1">
    <citation type="submission" date="2020-08" db="EMBL/GenBank/DDBJ databases">
        <title>Genomic Encyclopedia of Type Strains, Phase IV (KMG-V): Genome sequencing to study the core and pangenomes of soil and plant-associated prokaryotes.</title>
        <authorList>
            <person name="Whitman W."/>
        </authorList>
    </citation>
    <scope>NUCLEOTIDE SEQUENCE [LARGE SCALE GENOMIC DNA]</scope>
    <source>
        <strain evidence="3 4">34/80</strain>
    </source>
</reference>
<dbReference type="RefSeq" id="WP_260319352.1">
    <property type="nucleotide sequence ID" value="NZ_JACIFZ010000004.1"/>
</dbReference>
<dbReference type="Proteomes" id="UP000524450">
    <property type="component" value="Unassembled WGS sequence"/>
</dbReference>
<proteinExistence type="predicted"/>
<feature type="transmembrane region" description="Helical" evidence="2">
    <location>
        <begin position="68"/>
        <end position="90"/>
    </location>
</feature>
<sequence>MPQPSFPAPPFDAQSPTAWTSAMPQATERASKPAADWLAWLVALAVLVFMAVFGLQAMRWSLAGGWHWLWMLVGLPFFGVFSVLAVTAVATRLRERRRVRVALENMSLERGEGLRVGEPLELRLRATVPAAQEGERTVAPQRIAMRLMLHRTLDAVGECCCEAIASREETRDGRLLYECELRADPGLDAPQWSVELRDAADDTGAPILTAALRRLPAR</sequence>
<feature type="compositionally biased region" description="Pro residues" evidence="1">
    <location>
        <begin position="1"/>
        <end position="10"/>
    </location>
</feature>
<gene>
    <name evidence="3" type="ORF">GGD71_003913</name>
</gene>
<keyword evidence="2" id="KW-1133">Transmembrane helix</keyword>